<dbReference type="Gene3D" id="1.10.287.1890">
    <property type="match status" value="1"/>
</dbReference>
<dbReference type="GO" id="GO:0160105">
    <property type="term" value="F:tRNA (adenine(22)-N1)-methyltransferase activity"/>
    <property type="evidence" value="ECO:0007669"/>
    <property type="project" value="InterPro"/>
</dbReference>
<dbReference type="EMBL" id="JABFOR010000003">
    <property type="protein sequence ID" value="NOJ69720.1"/>
    <property type="molecule type" value="Genomic_DNA"/>
</dbReference>
<sequence length="257" mass="29159">MNIKLSKRLQWIADWVPEGSKLADIGSDHALLPSYLAKEGKISYGVAGEVNQGPYEAARRQVLGSRLEHIVQVRLGDGLAVLEPNEVDCISIAGMGGSLIVSILSAQPDKLEGVKRLILQPNVGEDTVRRWLRKEGWKLLKEHILEEDGKIYEVLLAERQPDAEAVEAYNARLYEARTLSCGLPLTEEWLLQFGPLLSQAPTEVFFEKWKREVGKRERVLRTMEQAESEEAMQRRKVFMQNKAELEAIIECLRKVQR</sequence>
<dbReference type="RefSeq" id="WP_171415061.1">
    <property type="nucleotide sequence ID" value="NZ_JABFOR010000003.1"/>
</dbReference>
<keyword evidence="1" id="KW-0489">Methyltransferase</keyword>
<protein>
    <submittedName>
        <fullName evidence="1">SAM-dependent methyltransferase</fullName>
    </submittedName>
</protein>
<dbReference type="PANTHER" id="PTHR38451">
    <property type="entry name" value="TRNA (ADENINE(22)-N(1))-METHYLTRANSFERASE"/>
    <property type="match status" value="1"/>
</dbReference>
<dbReference type="Gene3D" id="3.40.50.150">
    <property type="entry name" value="Vaccinia Virus protein VP39"/>
    <property type="match status" value="1"/>
</dbReference>
<proteinExistence type="predicted"/>
<keyword evidence="1" id="KW-0808">Transferase</keyword>
<dbReference type="PANTHER" id="PTHR38451:SF1">
    <property type="entry name" value="TRNA (ADENINE(22)-N(1))-METHYLTRANSFERASE"/>
    <property type="match status" value="1"/>
</dbReference>
<dbReference type="PIRSF" id="PIRSF018637">
    <property type="entry name" value="TrmK"/>
    <property type="match status" value="1"/>
</dbReference>
<dbReference type="Pfam" id="PF04816">
    <property type="entry name" value="TrmK"/>
    <property type="match status" value="1"/>
</dbReference>
<accession>A0AAP6ZSZ2</accession>
<comment type="caution">
    <text evidence="1">The sequence shown here is derived from an EMBL/GenBank/DDBJ whole genome shotgun (WGS) entry which is preliminary data.</text>
</comment>
<dbReference type="AlphaFoldDB" id="A0AAP6ZSZ2"/>
<dbReference type="InterPro" id="IPR006901">
    <property type="entry name" value="TrmK"/>
</dbReference>
<dbReference type="GO" id="GO:0032259">
    <property type="term" value="P:methylation"/>
    <property type="evidence" value="ECO:0007669"/>
    <property type="project" value="UniProtKB-KW"/>
</dbReference>
<organism evidence="1 2">
    <name type="scientific">Paenibacillus alvei</name>
    <name type="common">Bacillus alvei</name>
    <dbReference type="NCBI Taxonomy" id="44250"/>
    <lineage>
        <taxon>Bacteria</taxon>
        <taxon>Bacillati</taxon>
        <taxon>Bacillota</taxon>
        <taxon>Bacilli</taxon>
        <taxon>Bacillales</taxon>
        <taxon>Paenibacillaceae</taxon>
        <taxon>Paenibacillus</taxon>
    </lineage>
</organism>
<reference evidence="1 2" key="1">
    <citation type="submission" date="2020-05" db="EMBL/GenBank/DDBJ databases">
        <title>Whole genome sequencing and identification of novel metabolites from Paenibacillus alvei strain JR949.</title>
        <authorList>
            <person name="Rajendhran J."/>
            <person name="Sree Pranav P."/>
            <person name="Mahalakshmi B."/>
            <person name="Karthikeyan R."/>
        </authorList>
    </citation>
    <scope>NUCLEOTIDE SEQUENCE [LARGE SCALE GENOMIC DNA]</scope>
    <source>
        <strain evidence="1 2">JR949</strain>
    </source>
</reference>
<evidence type="ECO:0000313" key="1">
    <source>
        <dbReference type="EMBL" id="NOJ69720.1"/>
    </source>
</evidence>
<dbReference type="SUPFAM" id="SSF53335">
    <property type="entry name" value="S-adenosyl-L-methionine-dependent methyltransferases"/>
    <property type="match status" value="1"/>
</dbReference>
<dbReference type="InterPro" id="IPR029063">
    <property type="entry name" value="SAM-dependent_MTases_sf"/>
</dbReference>
<name>A0AAP6ZSZ2_PAEAL</name>
<dbReference type="Proteomes" id="UP000552038">
    <property type="component" value="Unassembled WGS sequence"/>
</dbReference>
<gene>
    <name evidence="1" type="ORF">HMI46_04030</name>
</gene>
<evidence type="ECO:0000313" key="2">
    <source>
        <dbReference type="Proteomes" id="UP000552038"/>
    </source>
</evidence>